<keyword evidence="1" id="KW-0677">Repeat</keyword>
<protein>
    <recommendedName>
        <fullName evidence="7">Ankyrin repeat protein</fullName>
    </recommendedName>
</protein>
<sequence length="864" mass="95860">MAKIGDLPVELVDFITDHLRRVSDLAALARASHKFYDVVDPILYKFAKENVPKHVAWHPLRWSAENGQTGTLKKALAAGIDVNMAFVSTTFMAARDFEGFQTRVEAIDGKEVCDAPRLEPNHEWEPHEDDTDDDDLPTSISTVDRMRPGYSPPPRRFVDILDFPDIDDGEDGWNGVDDFDPAMDGFDEEAEADFMEHFHDHFVGGFWSDDPTDDDDEDDFDEDVDEDESGHEDGFGRHPDTEDDPRGSFRALHLAARGGHDNVVGILIDHGASIDVCSRQLCKYLCKHILDRGFVELDAVDHSGLTPFYYAYRCGQWSSTVSFLLEKGAHINFLVRQPTRHNGVEGGEFFTTLYEACVFGCYAEAIKLINLGADVNGGRYALNVQYSWPLHAVCGPPRPFHQLLRNPAMRNASASAQNDEEQRVELIKLMLRSGADIEAKTCYELDSPLQYAAMHCDVAVLQVLLAEGADVESQNDQKQERIVRILLQRGAKDTASNGLGITPFESAFRGGLLGVCDILVRRRQSPQPWRHEDFDRMMLATIRDRPHDLDAVDLLLDLDINGTLFSKSTYLMMMIDGGHVKMASRYLERGPARLPLNPKEKLTILQEGLARSNEAIVKQMLAVKVSVNFPDKNGHTPLYVVLQGGLPGKEELVKALLKAGADAHFRPPSSTDIMTPLEKAVMLQQHALVDIMLGAQPLRNNPKAPKGVYLHAAARTVPSKRMFSTLIRSGASVTELDSNGDTPLSVFLKSVADQPHWTAHTRGAAKQVCATVWYLWNKKVDINLRNKSGKAITSYLTALRLYTGDNQARKRIADELQLCVEIVPAEGADGEKGLKMLRFRHGLMGLGTIGGHGAGGGTKPPIRL</sequence>
<dbReference type="Proteomes" id="UP001430848">
    <property type="component" value="Unassembled WGS sequence"/>
</dbReference>
<feature type="repeat" description="ANK" evidence="3">
    <location>
        <begin position="633"/>
        <end position="668"/>
    </location>
</feature>
<feature type="repeat" description="ANK" evidence="3">
    <location>
        <begin position="444"/>
        <end position="476"/>
    </location>
</feature>
<feature type="compositionally biased region" description="Acidic residues" evidence="4">
    <location>
        <begin position="210"/>
        <end position="230"/>
    </location>
</feature>
<evidence type="ECO:0000256" key="4">
    <source>
        <dbReference type="SAM" id="MobiDB-lite"/>
    </source>
</evidence>
<dbReference type="Gene3D" id="1.25.40.20">
    <property type="entry name" value="Ankyrin repeat-containing domain"/>
    <property type="match status" value="3"/>
</dbReference>
<dbReference type="InterPro" id="IPR002110">
    <property type="entry name" value="Ankyrin_rpt"/>
</dbReference>
<dbReference type="EMBL" id="JAKNSF020000016">
    <property type="protein sequence ID" value="KAK7734126.1"/>
    <property type="molecule type" value="Genomic_DNA"/>
</dbReference>
<dbReference type="InterPro" id="IPR036770">
    <property type="entry name" value="Ankyrin_rpt-contain_sf"/>
</dbReference>
<dbReference type="PANTHER" id="PTHR24126:SF14">
    <property type="entry name" value="ANK_REP_REGION DOMAIN-CONTAINING PROTEIN"/>
    <property type="match status" value="1"/>
</dbReference>
<name>A0ABR1PE98_DIAER</name>
<reference evidence="5 6" key="1">
    <citation type="submission" date="2024-02" db="EMBL/GenBank/DDBJ databases">
        <title>De novo assembly and annotation of 12 fungi associated with fruit tree decline syndrome in Ontario, Canada.</title>
        <authorList>
            <person name="Sulman M."/>
            <person name="Ellouze W."/>
            <person name="Ilyukhin E."/>
        </authorList>
    </citation>
    <scope>NUCLEOTIDE SEQUENCE [LARGE SCALE GENOMIC DNA]</scope>
    <source>
        <strain evidence="5 6">M169</strain>
    </source>
</reference>
<evidence type="ECO:0000313" key="6">
    <source>
        <dbReference type="Proteomes" id="UP001430848"/>
    </source>
</evidence>
<evidence type="ECO:0000256" key="2">
    <source>
        <dbReference type="ARBA" id="ARBA00023043"/>
    </source>
</evidence>
<feature type="region of interest" description="Disordered" evidence="4">
    <location>
        <begin position="206"/>
        <end position="247"/>
    </location>
</feature>
<evidence type="ECO:0000256" key="3">
    <source>
        <dbReference type="PROSITE-ProRule" id="PRU00023"/>
    </source>
</evidence>
<dbReference type="PROSITE" id="PS50297">
    <property type="entry name" value="ANK_REP_REGION"/>
    <property type="match status" value="4"/>
</dbReference>
<feature type="repeat" description="ANK" evidence="3">
    <location>
        <begin position="247"/>
        <end position="279"/>
    </location>
</feature>
<organism evidence="5 6">
    <name type="scientific">Diaporthe eres</name>
    <name type="common">Phomopsis oblonga</name>
    <dbReference type="NCBI Taxonomy" id="83184"/>
    <lineage>
        <taxon>Eukaryota</taxon>
        <taxon>Fungi</taxon>
        <taxon>Dikarya</taxon>
        <taxon>Ascomycota</taxon>
        <taxon>Pezizomycotina</taxon>
        <taxon>Sordariomycetes</taxon>
        <taxon>Sordariomycetidae</taxon>
        <taxon>Diaporthales</taxon>
        <taxon>Diaporthaceae</taxon>
        <taxon>Diaporthe</taxon>
        <taxon>Diaporthe eres species complex</taxon>
    </lineage>
</organism>
<evidence type="ECO:0000256" key="1">
    <source>
        <dbReference type="ARBA" id="ARBA00022737"/>
    </source>
</evidence>
<dbReference type="Pfam" id="PF12796">
    <property type="entry name" value="Ank_2"/>
    <property type="match status" value="1"/>
</dbReference>
<dbReference type="Pfam" id="PF00023">
    <property type="entry name" value="Ank"/>
    <property type="match status" value="1"/>
</dbReference>
<dbReference type="PROSITE" id="PS50088">
    <property type="entry name" value="ANK_REPEAT"/>
    <property type="match status" value="4"/>
</dbReference>
<feature type="repeat" description="ANK" evidence="3">
    <location>
        <begin position="303"/>
        <end position="336"/>
    </location>
</feature>
<evidence type="ECO:0000313" key="5">
    <source>
        <dbReference type="EMBL" id="KAK7734126.1"/>
    </source>
</evidence>
<dbReference type="PANTHER" id="PTHR24126">
    <property type="entry name" value="ANKYRIN REPEAT, PH AND SEC7 DOMAIN CONTAINING PROTEIN SECG-RELATED"/>
    <property type="match status" value="1"/>
</dbReference>
<accession>A0ABR1PE98</accession>
<dbReference type="SMART" id="SM00248">
    <property type="entry name" value="ANK"/>
    <property type="match status" value="10"/>
</dbReference>
<dbReference type="SUPFAM" id="SSF48403">
    <property type="entry name" value="Ankyrin repeat"/>
    <property type="match status" value="2"/>
</dbReference>
<proteinExistence type="predicted"/>
<gene>
    <name evidence="5" type="ORF">SLS63_004411</name>
</gene>
<feature type="compositionally biased region" description="Basic and acidic residues" evidence="4">
    <location>
        <begin position="231"/>
        <end position="247"/>
    </location>
</feature>
<comment type="caution">
    <text evidence="5">The sequence shown here is derived from an EMBL/GenBank/DDBJ whole genome shotgun (WGS) entry which is preliminary data.</text>
</comment>
<keyword evidence="2 3" id="KW-0040">ANK repeat</keyword>
<evidence type="ECO:0008006" key="7">
    <source>
        <dbReference type="Google" id="ProtNLM"/>
    </source>
</evidence>
<feature type="region of interest" description="Disordered" evidence="4">
    <location>
        <begin position="117"/>
        <end position="136"/>
    </location>
</feature>
<keyword evidence="6" id="KW-1185">Reference proteome</keyword>
<feature type="compositionally biased region" description="Acidic residues" evidence="4">
    <location>
        <begin position="126"/>
        <end position="136"/>
    </location>
</feature>